<dbReference type="Gene3D" id="3.10.105.10">
    <property type="entry name" value="Dipeptide-binding Protein, Domain 3"/>
    <property type="match status" value="1"/>
</dbReference>
<evidence type="ECO:0000256" key="2">
    <source>
        <dbReference type="ARBA" id="ARBA00005695"/>
    </source>
</evidence>
<evidence type="ECO:0000256" key="1">
    <source>
        <dbReference type="ARBA" id="ARBA00004196"/>
    </source>
</evidence>
<accession>A0A0U4X1I7</accession>
<evidence type="ECO:0000259" key="6">
    <source>
        <dbReference type="Pfam" id="PF00496"/>
    </source>
</evidence>
<keyword evidence="3" id="KW-0813">Transport</keyword>
<proteinExistence type="inferred from homology"/>
<dbReference type="KEGG" id="por:APT59_14180"/>
<dbReference type="OrthoDB" id="9803988at2"/>
<dbReference type="GO" id="GO:1904680">
    <property type="term" value="F:peptide transmembrane transporter activity"/>
    <property type="evidence" value="ECO:0007669"/>
    <property type="project" value="TreeGrafter"/>
</dbReference>
<dbReference type="Pfam" id="PF00496">
    <property type="entry name" value="SBP_bac_5"/>
    <property type="match status" value="1"/>
</dbReference>
<dbReference type="InterPro" id="IPR000914">
    <property type="entry name" value="SBP_5_dom"/>
</dbReference>
<dbReference type="PROSITE" id="PS51257">
    <property type="entry name" value="PROKAR_LIPOPROTEIN"/>
    <property type="match status" value="1"/>
</dbReference>
<dbReference type="RefSeq" id="WP_059315449.1">
    <property type="nucleotide sequence ID" value="NZ_CP013987.1"/>
</dbReference>
<protein>
    <submittedName>
        <fullName evidence="7">Peptide ABC transporter substrate-binding protein</fullName>
    </submittedName>
</protein>
<name>A0A0U4X1I7_9PSED</name>
<evidence type="ECO:0000256" key="3">
    <source>
        <dbReference type="ARBA" id="ARBA00022448"/>
    </source>
</evidence>
<feature type="transmembrane region" description="Helical" evidence="5">
    <location>
        <begin position="701"/>
        <end position="720"/>
    </location>
</feature>
<reference evidence="7 8" key="1">
    <citation type="submission" date="2016-01" db="EMBL/GenBank/DDBJ databases">
        <title>Annotation of Pseudomonas oryzihabitans USDA-ARS-USMARC-56511.</title>
        <authorList>
            <person name="Harhay G.P."/>
            <person name="Harhay D.M."/>
            <person name="Smith T.P.L."/>
            <person name="Bono J.L."/>
            <person name="Heaton M.P."/>
            <person name="Clawson M.L."/>
            <person name="Chitko-Mckown C.G."/>
            <person name="Capik S.F."/>
            <person name="DeDonder K.D."/>
            <person name="Apley M.D."/>
            <person name="Lubbers B.V."/>
            <person name="White B.J."/>
            <person name="Larson R.L."/>
        </authorList>
    </citation>
    <scope>NUCLEOTIDE SEQUENCE [LARGE SCALE GENOMIC DNA]</scope>
    <source>
        <strain evidence="7 8">USDA-ARS-USMARC-56511</strain>
    </source>
</reference>
<dbReference type="EMBL" id="CP013987">
    <property type="protein sequence ID" value="ALZ85284.1"/>
    <property type="molecule type" value="Genomic_DNA"/>
</dbReference>
<dbReference type="Gene3D" id="3.40.190.10">
    <property type="entry name" value="Periplasmic binding protein-like II"/>
    <property type="match status" value="1"/>
</dbReference>
<dbReference type="PANTHER" id="PTHR30290:SF10">
    <property type="entry name" value="PERIPLASMIC OLIGOPEPTIDE-BINDING PROTEIN-RELATED"/>
    <property type="match status" value="1"/>
</dbReference>
<dbReference type="PANTHER" id="PTHR30290">
    <property type="entry name" value="PERIPLASMIC BINDING COMPONENT OF ABC TRANSPORTER"/>
    <property type="match status" value="1"/>
</dbReference>
<dbReference type="Proteomes" id="UP000064137">
    <property type="component" value="Chromosome"/>
</dbReference>
<dbReference type="GO" id="GO:0030313">
    <property type="term" value="C:cell envelope"/>
    <property type="evidence" value="ECO:0007669"/>
    <property type="project" value="UniProtKB-SubCell"/>
</dbReference>
<dbReference type="SUPFAM" id="SSF53850">
    <property type="entry name" value="Periplasmic binding protein-like II"/>
    <property type="match status" value="1"/>
</dbReference>
<evidence type="ECO:0000256" key="5">
    <source>
        <dbReference type="SAM" id="Phobius"/>
    </source>
</evidence>
<comment type="subcellular location">
    <subcellularLocation>
        <location evidence="1">Cell envelope</location>
    </subcellularLocation>
</comment>
<dbReference type="CDD" id="cd08505">
    <property type="entry name" value="PBP2_NikA_DppA_OppA_like_18"/>
    <property type="match status" value="1"/>
</dbReference>
<evidence type="ECO:0000256" key="4">
    <source>
        <dbReference type="ARBA" id="ARBA00022729"/>
    </source>
</evidence>
<keyword evidence="5" id="KW-0472">Membrane</keyword>
<feature type="domain" description="Solute-binding protein family 5" evidence="6">
    <location>
        <begin position="171"/>
        <end position="602"/>
    </location>
</feature>
<keyword evidence="5" id="KW-0812">Transmembrane</keyword>
<dbReference type="InterPro" id="IPR039424">
    <property type="entry name" value="SBP_5"/>
</dbReference>
<sequence length="741" mass="83855">MPRLSRQFLALLTLVLLGGCSPDDTPINSPYRAGAEGQNTLYTAFTTRSPKYLDPASSYSGDETNFTYNIYEPLYGYHYLKRPYELIARGAERVVAPYYLDAQGRRLPDDAPPAQIAESVYDIPIRRDARYAPHPAFARDVQGNYRYFPIKPDDLADRYQIPDFPEPGSRALTAADYAYGLRRLASPRLVSPSYAIFAEHLVGMQAFGDGLRAADKTLRAGLPKGAPLPWLDLRQGELPGIEVLDDHTLRLRVIGKYPQFSYWLATTFAAPVPWEADRFYSQPGMAEHNLSFNSWPVGTGPYRLAESIPNRRHVLERNPNYRADPYPCEGEPVDREEGRLDDCGKPMPLIDRAVFSLEKEGVPLMGKFIQGYYDTPQVERGEYGVALRTKAGDSADSAELYRERGLKLPTAVEASNWYLGFNWLDPVVGQGATPEQQVRNRKLRQALSIAFDWESYITVFLNGNGLVANGPLPPGVLGYEASPAGANPVVYRLVDGKPERRPIEDARQLLAEAGYPDGRDAKSGRPLILQYDAQSSGDSAMFDWMRQQTAKLGIQLELRGSDYNRFQDKMRKGAAQIFFWGWNADYPDAENFLFLFYGPQGKAKHGGENAGNYSNPEYDRLFEQMKSLDDGPEKVALIRRMVAIVQQDAPWLFGWNPLSAGAYQQWVYNAKPTQMVRDQLRYLRLDPALRERKVQEWNQPVLWPLWLLLGLALLLVWPAWRILRRRERQTAFGDSAGEKRP</sequence>
<dbReference type="AlphaFoldDB" id="A0A0U4X1I7"/>
<evidence type="ECO:0000313" key="8">
    <source>
        <dbReference type="Proteomes" id="UP000064137"/>
    </source>
</evidence>
<evidence type="ECO:0000313" key="7">
    <source>
        <dbReference type="EMBL" id="ALZ85284.1"/>
    </source>
</evidence>
<gene>
    <name evidence="7" type="ORF">APT59_14180</name>
</gene>
<dbReference type="GO" id="GO:0015833">
    <property type="term" value="P:peptide transport"/>
    <property type="evidence" value="ECO:0007669"/>
    <property type="project" value="TreeGrafter"/>
</dbReference>
<keyword evidence="5" id="KW-1133">Transmembrane helix</keyword>
<keyword evidence="4" id="KW-0732">Signal</keyword>
<organism evidence="7 8">
    <name type="scientific">Pseudomonas oryzihabitans</name>
    <dbReference type="NCBI Taxonomy" id="47885"/>
    <lineage>
        <taxon>Bacteria</taxon>
        <taxon>Pseudomonadati</taxon>
        <taxon>Pseudomonadota</taxon>
        <taxon>Gammaproteobacteria</taxon>
        <taxon>Pseudomonadales</taxon>
        <taxon>Pseudomonadaceae</taxon>
        <taxon>Pseudomonas</taxon>
    </lineage>
</organism>
<comment type="similarity">
    <text evidence="2">Belongs to the bacterial solute-binding protein 5 family.</text>
</comment>